<keyword evidence="2" id="KW-1185">Reference proteome</keyword>
<dbReference type="AlphaFoldDB" id="A0A5B1M4E0"/>
<comment type="caution">
    <text evidence="1">The sequence shown here is derived from an EMBL/GenBank/DDBJ whole genome shotgun (WGS) entry which is preliminary data.</text>
</comment>
<reference evidence="1 2" key="1">
    <citation type="submission" date="2019-09" db="EMBL/GenBank/DDBJ databases">
        <title>Nocardioides panacisoli sp. nov., isolated from the soil of a ginseng field.</title>
        <authorList>
            <person name="Cho C."/>
        </authorList>
    </citation>
    <scope>NUCLEOTIDE SEQUENCE [LARGE SCALE GENOMIC DNA]</scope>
    <source>
        <strain evidence="1 2">BN140041</strain>
    </source>
</reference>
<proteinExistence type="predicted"/>
<name>A0A5B1M4E0_9ACTN</name>
<organism evidence="1 2">
    <name type="scientific">Nocardioides antri</name>
    <dbReference type="NCBI Taxonomy" id="2607659"/>
    <lineage>
        <taxon>Bacteria</taxon>
        <taxon>Bacillati</taxon>
        <taxon>Actinomycetota</taxon>
        <taxon>Actinomycetes</taxon>
        <taxon>Propionibacteriales</taxon>
        <taxon>Nocardioidaceae</taxon>
        <taxon>Nocardioides</taxon>
    </lineage>
</organism>
<accession>A0A5B1M4E0</accession>
<dbReference type="Proteomes" id="UP000324351">
    <property type="component" value="Unassembled WGS sequence"/>
</dbReference>
<protein>
    <submittedName>
        <fullName evidence="1">DNA-binding protein</fullName>
    </submittedName>
</protein>
<reference evidence="1 2" key="2">
    <citation type="submission" date="2019-09" db="EMBL/GenBank/DDBJ databases">
        <authorList>
            <person name="Jin C."/>
        </authorList>
    </citation>
    <scope>NUCLEOTIDE SEQUENCE [LARGE SCALE GENOMIC DNA]</scope>
    <source>
        <strain evidence="1 2">BN140041</strain>
    </source>
</reference>
<dbReference type="GO" id="GO:0003677">
    <property type="term" value="F:DNA binding"/>
    <property type="evidence" value="ECO:0007669"/>
    <property type="project" value="UniProtKB-KW"/>
</dbReference>
<keyword evidence="1" id="KW-0238">DNA-binding</keyword>
<evidence type="ECO:0000313" key="2">
    <source>
        <dbReference type="Proteomes" id="UP000324351"/>
    </source>
</evidence>
<evidence type="ECO:0000313" key="1">
    <source>
        <dbReference type="EMBL" id="KAA1426620.1"/>
    </source>
</evidence>
<dbReference type="EMBL" id="VUJW01000008">
    <property type="protein sequence ID" value="KAA1426620.1"/>
    <property type="molecule type" value="Genomic_DNA"/>
</dbReference>
<sequence length="55" mass="6231">MGVAEIAELLGVTRQRVHQLRQLDGFPEPTSELAIGLVWESADIERWARETGRLE</sequence>
<gene>
    <name evidence="1" type="ORF">F0U47_13715</name>
</gene>